<name>A0ABD1ILQ5_SALDI</name>
<gene>
    <name evidence="1" type="ORF">AAHA92_00132</name>
</gene>
<accession>A0ABD1ILQ5</accession>
<sequence>MYKECNNGARQSTAKRMNNCKGVGDPCCMSASVLLLNIFEESNLLRRFDPEDIINGDLRPLFSTRVAPSRMKLYNAANVLWIPMLQMSSGFQCCSLICRSSTSIDAASVAHDRVLPLQRAQSTNPIDITSDHRPSLQYRVKNANLMFF</sequence>
<organism evidence="1 2">
    <name type="scientific">Salvia divinorum</name>
    <name type="common">Maria pastora</name>
    <name type="synonym">Diviner's sage</name>
    <dbReference type="NCBI Taxonomy" id="28513"/>
    <lineage>
        <taxon>Eukaryota</taxon>
        <taxon>Viridiplantae</taxon>
        <taxon>Streptophyta</taxon>
        <taxon>Embryophyta</taxon>
        <taxon>Tracheophyta</taxon>
        <taxon>Spermatophyta</taxon>
        <taxon>Magnoliopsida</taxon>
        <taxon>eudicotyledons</taxon>
        <taxon>Gunneridae</taxon>
        <taxon>Pentapetalae</taxon>
        <taxon>asterids</taxon>
        <taxon>lamiids</taxon>
        <taxon>Lamiales</taxon>
        <taxon>Lamiaceae</taxon>
        <taxon>Nepetoideae</taxon>
        <taxon>Mentheae</taxon>
        <taxon>Salviinae</taxon>
        <taxon>Salvia</taxon>
        <taxon>Salvia subgen. Calosphace</taxon>
    </lineage>
</organism>
<dbReference type="Proteomes" id="UP001567538">
    <property type="component" value="Unassembled WGS sequence"/>
</dbReference>
<dbReference type="AlphaFoldDB" id="A0ABD1ILQ5"/>
<reference evidence="1 2" key="1">
    <citation type="submission" date="2024-06" db="EMBL/GenBank/DDBJ databases">
        <title>A chromosome level genome sequence of Diviner's sage (Salvia divinorum).</title>
        <authorList>
            <person name="Ford S.A."/>
            <person name="Ro D.-K."/>
            <person name="Ness R.W."/>
            <person name="Phillips M.A."/>
        </authorList>
    </citation>
    <scope>NUCLEOTIDE SEQUENCE [LARGE SCALE GENOMIC DNA]</scope>
    <source>
        <strain evidence="1">SAF-2024a</strain>
        <tissue evidence="1">Leaf</tissue>
    </source>
</reference>
<proteinExistence type="predicted"/>
<evidence type="ECO:0000313" key="1">
    <source>
        <dbReference type="EMBL" id="KAL1568523.1"/>
    </source>
</evidence>
<evidence type="ECO:0000313" key="2">
    <source>
        <dbReference type="Proteomes" id="UP001567538"/>
    </source>
</evidence>
<comment type="caution">
    <text evidence="1">The sequence shown here is derived from an EMBL/GenBank/DDBJ whole genome shotgun (WGS) entry which is preliminary data.</text>
</comment>
<protein>
    <submittedName>
        <fullName evidence="1">Uncharacterized protein</fullName>
    </submittedName>
</protein>
<keyword evidence="2" id="KW-1185">Reference proteome</keyword>
<dbReference type="EMBL" id="JBEAFC010000001">
    <property type="protein sequence ID" value="KAL1568523.1"/>
    <property type="molecule type" value="Genomic_DNA"/>
</dbReference>